<evidence type="ECO:0000256" key="4">
    <source>
        <dbReference type="ARBA" id="ARBA00022989"/>
    </source>
</evidence>
<gene>
    <name evidence="8" type="ORF">QMQ05_13055</name>
</gene>
<organism evidence="8 9">
    <name type="scientific">Glutamicibacter ectropisis</name>
    <dbReference type="NCBI Taxonomy" id="3046593"/>
    <lineage>
        <taxon>Bacteria</taxon>
        <taxon>Bacillati</taxon>
        <taxon>Actinomycetota</taxon>
        <taxon>Actinomycetes</taxon>
        <taxon>Micrococcales</taxon>
        <taxon>Micrococcaceae</taxon>
        <taxon>Glutamicibacter</taxon>
    </lineage>
</organism>
<evidence type="ECO:0000313" key="9">
    <source>
        <dbReference type="Proteomes" id="UP001486888"/>
    </source>
</evidence>
<evidence type="ECO:0000313" key="8">
    <source>
        <dbReference type="EMBL" id="XAO45272.1"/>
    </source>
</evidence>
<dbReference type="AlphaFoldDB" id="A0AAU6WBK6"/>
<feature type="transmembrane region" description="Helical" evidence="6">
    <location>
        <begin position="376"/>
        <end position="396"/>
    </location>
</feature>
<name>A0AAU6WBK6_9MICC</name>
<dbReference type="Proteomes" id="UP001486888">
    <property type="component" value="Chromosome"/>
</dbReference>
<accession>A0AAU6WBK6</accession>
<dbReference type="Pfam" id="PF02687">
    <property type="entry name" value="FtsX"/>
    <property type="match status" value="1"/>
</dbReference>
<comment type="subcellular location">
    <subcellularLocation>
        <location evidence="1">Cell membrane</location>
        <topology evidence="1">Multi-pass membrane protein</topology>
    </subcellularLocation>
</comment>
<reference evidence="8 9" key="1">
    <citation type="submission" date="2023-05" db="EMBL/GenBank/DDBJ databases">
        <title>Glutamicibacter sp. B1, complete genome.</title>
        <authorList>
            <person name="Long Y.H."/>
            <person name="Fang T."/>
            <person name="Li X.Y."/>
        </authorList>
    </citation>
    <scope>NUCLEOTIDE SEQUENCE [LARGE SCALE GENOMIC DNA]</scope>
    <source>
        <strain evidence="8 9">B1</strain>
    </source>
</reference>
<dbReference type="GO" id="GO:0005886">
    <property type="term" value="C:plasma membrane"/>
    <property type="evidence" value="ECO:0007669"/>
    <property type="project" value="UniProtKB-SubCell"/>
</dbReference>
<feature type="transmembrane region" description="Helical" evidence="6">
    <location>
        <begin position="21"/>
        <end position="45"/>
    </location>
</feature>
<keyword evidence="3 6" id="KW-0812">Transmembrane</keyword>
<protein>
    <submittedName>
        <fullName evidence="8">Permease</fullName>
    </submittedName>
</protein>
<evidence type="ECO:0000256" key="3">
    <source>
        <dbReference type="ARBA" id="ARBA00022692"/>
    </source>
</evidence>
<feature type="transmembrane region" description="Helical" evidence="6">
    <location>
        <begin position="57"/>
        <end position="82"/>
    </location>
</feature>
<dbReference type="InterPro" id="IPR003838">
    <property type="entry name" value="ABC3_permease_C"/>
</dbReference>
<dbReference type="EMBL" id="CP125942">
    <property type="protein sequence ID" value="XAO45272.1"/>
    <property type="molecule type" value="Genomic_DNA"/>
</dbReference>
<feature type="transmembrane region" description="Helical" evidence="6">
    <location>
        <begin position="147"/>
        <end position="173"/>
    </location>
</feature>
<feature type="transmembrane region" description="Helical" evidence="6">
    <location>
        <begin position="220"/>
        <end position="247"/>
    </location>
</feature>
<feature type="transmembrane region" description="Helical" evidence="6">
    <location>
        <begin position="321"/>
        <end position="342"/>
    </location>
</feature>
<keyword evidence="9" id="KW-1185">Reference proteome</keyword>
<feature type="domain" description="ABC3 transporter permease C-terminal" evidence="7">
    <location>
        <begin position="62"/>
        <end position="178"/>
    </location>
</feature>
<dbReference type="KEGG" id="gey:QMQ05_13055"/>
<evidence type="ECO:0000259" key="7">
    <source>
        <dbReference type="Pfam" id="PF02687"/>
    </source>
</evidence>
<dbReference type="RefSeq" id="WP_345470657.1">
    <property type="nucleotide sequence ID" value="NZ_CP125942.1"/>
</dbReference>
<keyword evidence="5 6" id="KW-0472">Membrane</keyword>
<feature type="transmembrane region" description="Helical" evidence="6">
    <location>
        <begin position="194"/>
        <end position="214"/>
    </location>
</feature>
<keyword evidence="4 6" id="KW-1133">Transmembrane helix</keyword>
<keyword evidence="2" id="KW-1003">Cell membrane</keyword>
<evidence type="ECO:0000256" key="6">
    <source>
        <dbReference type="SAM" id="Phobius"/>
    </source>
</evidence>
<proteinExistence type="predicted"/>
<evidence type="ECO:0000256" key="1">
    <source>
        <dbReference type="ARBA" id="ARBA00004651"/>
    </source>
</evidence>
<feature type="transmembrane region" description="Helical" evidence="6">
    <location>
        <begin position="281"/>
        <end position="301"/>
    </location>
</feature>
<evidence type="ECO:0000256" key="5">
    <source>
        <dbReference type="ARBA" id="ARBA00023136"/>
    </source>
</evidence>
<feature type="transmembrane region" description="Helical" evidence="6">
    <location>
        <begin position="103"/>
        <end position="127"/>
    </location>
</feature>
<evidence type="ECO:0000256" key="2">
    <source>
        <dbReference type="ARBA" id="ARBA00022475"/>
    </source>
</evidence>
<sequence length="441" mass="45537">MNILHFAWLLGRPAKTRLAPQVLTVSAYALVSAVMLIVLGGAYSFTRFEAEAQGTYLPLAGFAVVLLIVPLMVLGSAAARLSARANDRALSSLRLLGATGSQIRSVAILQASGTALAGALAGVVLYLACAPLASLISFQGSPIGTAIYLPVWVLAAAVFAVVALSAISAAVGLRKLMITPLAVATRRSVPVPSWIRAAITVGGILVLSLLFTNLSQVAQSIAVVLIVILGGFGLGMLILNLVGPYLVSKVAQSKLKKAQTPQQLLAARMILENPAESWRQVSGVAMASFVAVIGGSGAAMMNATSAQEPTNTWYDYLPADILTGVLLTLAITFICVAASSAITQSASTLDSAELYSGLHRLGMDWGTMNAARVKSLMVPALAASIAFAIASTLLVLPLAGMAVIFSPLTVLTVIAAVVLGLVLVRISITVAEPARLLASRE</sequence>
<feature type="transmembrane region" description="Helical" evidence="6">
    <location>
        <begin position="402"/>
        <end position="424"/>
    </location>
</feature>